<dbReference type="EMBL" id="BAABMM010000040">
    <property type="protein sequence ID" value="GAA5252947.1"/>
    <property type="molecule type" value="Genomic_DNA"/>
</dbReference>
<protein>
    <submittedName>
        <fullName evidence="1">Uncharacterized protein</fullName>
    </submittedName>
</protein>
<keyword evidence="2" id="KW-1185">Reference proteome</keyword>
<evidence type="ECO:0000313" key="2">
    <source>
        <dbReference type="Proteomes" id="UP001628124"/>
    </source>
</evidence>
<accession>A0ABP9TYA1</accession>
<reference evidence="1 2" key="1">
    <citation type="journal article" date="2024" name="Microbiol. Immunol.">
        <title>Discovery of a novel spotted fever group Rickettsia, 'Candidatus Rickettsia kedanie,' in unfed larval chigger mites, Leptotrombidium scutellare.</title>
        <authorList>
            <person name="Ogawa M."/>
            <person name="Matsutani M."/>
            <person name="Katayama T."/>
            <person name="Takada N."/>
            <person name="Noda S."/>
            <person name="Takahashi M."/>
            <person name="Kageyama D."/>
            <person name="Hanaoka N."/>
            <person name="Ebihara H."/>
        </authorList>
    </citation>
    <scope>NUCLEOTIDE SEQUENCE [LARGE SCALE GENOMIC DNA]</scope>
    <source>
        <strain evidence="1 2">KNCP2-13</strain>
    </source>
</reference>
<comment type="caution">
    <text evidence="1">The sequence shown here is derived from an EMBL/GenBank/DDBJ whole genome shotgun (WGS) entry which is preliminary data.</text>
</comment>
<name>A0ABP9TYA1_9RICK</name>
<dbReference type="Proteomes" id="UP001628124">
    <property type="component" value="Unassembled WGS sequence"/>
</dbReference>
<sequence length="70" mass="7801">MVIKIVMANQIPYTYHNIPLTSIISTLVGTILNNENLSTVSRPLVPRSIGLLKLHVFLVMENAYLNYACA</sequence>
<gene>
    <name evidence="1" type="ORF">KNCP2_12350</name>
</gene>
<proteinExistence type="predicted"/>
<organism evidence="1 2">
    <name type="scientific">Candidatus Rickettsia kedanie</name>
    <dbReference type="NCBI Taxonomy" id="3115352"/>
    <lineage>
        <taxon>Bacteria</taxon>
        <taxon>Pseudomonadati</taxon>
        <taxon>Pseudomonadota</taxon>
        <taxon>Alphaproteobacteria</taxon>
        <taxon>Rickettsiales</taxon>
        <taxon>Rickettsiaceae</taxon>
        <taxon>Rickettsieae</taxon>
        <taxon>Rickettsia</taxon>
        <taxon>spotted fever group</taxon>
    </lineage>
</organism>
<evidence type="ECO:0000313" key="1">
    <source>
        <dbReference type="EMBL" id="GAA5252947.1"/>
    </source>
</evidence>